<dbReference type="EMBL" id="JBHSEH010000015">
    <property type="protein sequence ID" value="MFC4426977.1"/>
    <property type="molecule type" value="Genomic_DNA"/>
</dbReference>
<evidence type="ECO:0000313" key="1">
    <source>
        <dbReference type="EMBL" id="MFC4426977.1"/>
    </source>
</evidence>
<organism evidence="1 2">
    <name type="scientific">Deinococcus navajonensis</name>
    <dbReference type="NCBI Taxonomy" id="309884"/>
    <lineage>
        <taxon>Bacteria</taxon>
        <taxon>Thermotogati</taxon>
        <taxon>Deinococcota</taxon>
        <taxon>Deinococci</taxon>
        <taxon>Deinococcales</taxon>
        <taxon>Deinococcaceae</taxon>
        <taxon>Deinococcus</taxon>
    </lineage>
</organism>
<dbReference type="RefSeq" id="WP_380040009.1">
    <property type="nucleotide sequence ID" value="NZ_JBHSEH010000015.1"/>
</dbReference>
<evidence type="ECO:0000313" key="2">
    <source>
        <dbReference type="Proteomes" id="UP001595998"/>
    </source>
</evidence>
<comment type="caution">
    <text evidence="1">The sequence shown here is derived from an EMBL/GenBank/DDBJ whole genome shotgun (WGS) entry which is preliminary data.</text>
</comment>
<proteinExistence type="predicted"/>
<reference evidence="2" key="1">
    <citation type="journal article" date="2019" name="Int. J. Syst. Evol. Microbiol.">
        <title>The Global Catalogue of Microorganisms (GCM) 10K type strain sequencing project: providing services to taxonomists for standard genome sequencing and annotation.</title>
        <authorList>
            <consortium name="The Broad Institute Genomics Platform"/>
            <consortium name="The Broad Institute Genome Sequencing Center for Infectious Disease"/>
            <person name="Wu L."/>
            <person name="Ma J."/>
        </authorList>
    </citation>
    <scope>NUCLEOTIDE SEQUENCE [LARGE SCALE GENOMIC DNA]</scope>
    <source>
        <strain evidence="2">CCUG 56029</strain>
    </source>
</reference>
<sequence>MTAKRKPRGSLARLDVLEEARALRAEEVRAANWAHIEAAEARLSARDRAAWQDAVAVTGGEDPDILDRMRKACAHLPTLPDLPHSAKEEAEAWGAVALERPDGEPLLCPPADRVPAFVAYFEVCAAWCDREAVRVPLSLDVQRLARWGAVLWRFEAALCEVLGGSHDD</sequence>
<gene>
    <name evidence="1" type="ORF">ACFOZ9_12225</name>
</gene>
<name>A0ABV8XQS5_9DEIO</name>
<protein>
    <submittedName>
        <fullName evidence="1">Uncharacterized protein</fullName>
    </submittedName>
</protein>
<dbReference type="Proteomes" id="UP001595998">
    <property type="component" value="Unassembled WGS sequence"/>
</dbReference>
<accession>A0ABV8XQS5</accession>
<keyword evidence="2" id="KW-1185">Reference proteome</keyword>